<proteinExistence type="predicted"/>
<dbReference type="Gene3D" id="1.10.10.60">
    <property type="entry name" value="Homeodomain-like"/>
    <property type="match status" value="1"/>
</dbReference>
<comment type="caution">
    <text evidence="2">The sequence shown here is derived from an EMBL/GenBank/DDBJ whole genome shotgun (WGS) entry which is preliminary data.</text>
</comment>
<gene>
    <name evidence="2" type="ORF">NDU88_007588</name>
</gene>
<dbReference type="PANTHER" id="PTHR23098">
    <property type="entry name" value="AGAP001331-PA-RELATED"/>
    <property type="match status" value="1"/>
</dbReference>
<dbReference type="Proteomes" id="UP001066276">
    <property type="component" value="Chromosome 8"/>
</dbReference>
<organism evidence="2 3">
    <name type="scientific">Pleurodeles waltl</name>
    <name type="common">Iberian ribbed newt</name>
    <dbReference type="NCBI Taxonomy" id="8319"/>
    <lineage>
        <taxon>Eukaryota</taxon>
        <taxon>Metazoa</taxon>
        <taxon>Chordata</taxon>
        <taxon>Craniata</taxon>
        <taxon>Vertebrata</taxon>
        <taxon>Euteleostomi</taxon>
        <taxon>Amphibia</taxon>
        <taxon>Batrachia</taxon>
        <taxon>Caudata</taxon>
        <taxon>Salamandroidea</taxon>
        <taxon>Salamandridae</taxon>
        <taxon>Pleurodelinae</taxon>
        <taxon>Pleurodeles</taxon>
    </lineage>
</organism>
<protein>
    <recommendedName>
        <fullName evidence="1">Myb/SANT-like DNA-binding domain-containing protein</fullName>
    </recommendedName>
</protein>
<dbReference type="PANTHER" id="PTHR23098:SF23">
    <property type="entry name" value="MYB-RELATED TRANSCRIPTION FACTOR, PARTNER OF PROFILIN-LIKE ISOFORM X2-RELATED"/>
    <property type="match status" value="1"/>
</dbReference>
<dbReference type="Pfam" id="PF13873">
    <property type="entry name" value="Myb_DNA-bind_5"/>
    <property type="match status" value="1"/>
</dbReference>
<keyword evidence="3" id="KW-1185">Reference proteome</keyword>
<evidence type="ECO:0000313" key="2">
    <source>
        <dbReference type="EMBL" id="KAJ1119402.1"/>
    </source>
</evidence>
<dbReference type="InterPro" id="IPR028002">
    <property type="entry name" value="Myb_DNA-bind_5"/>
</dbReference>
<dbReference type="EMBL" id="JANPWB010000012">
    <property type="protein sequence ID" value="KAJ1119402.1"/>
    <property type="molecule type" value="Genomic_DNA"/>
</dbReference>
<accession>A0AAV7NX22</accession>
<feature type="domain" description="Myb/SANT-like DNA-binding" evidence="1">
    <location>
        <begin position="8"/>
        <end position="82"/>
    </location>
</feature>
<dbReference type="GO" id="GO:0005634">
    <property type="term" value="C:nucleus"/>
    <property type="evidence" value="ECO:0007669"/>
    <property type="project" value="TreeGrafter"/>
</dbReference>
<reference evidence="2" key="1">
    <citation type="journal article" date="2022" name="bioRxiv">
        <title>Sequencing and chromosome-scale assembly of the giantPleurodeles waltlgenome.</title>
        <authorList>
            <person name="Brown T."/>
            <person name="Elewa A."/>
            <person name="Iarovenko S."/>
            <person name="Subramanian E."/>
            <person name="Araus A.J."/>
            <person name="Petzold A."/>
            <person name="Susuki M."/>
            <person name="Suzuki K.-i.T."/>
            <person name="Hayashi T."/>
            <person name="Toyoda A."/>
            <person name="Oliveira C."/>
            <person name="Osipova E."/>
            <person name="Leigh N.D."/>
            <person name="Simon A."/>
            <person name="Yun M.H."/>
        </authorList>
    </citation>
    <scope>NUCLEOTIDE SEQUENCE</scope>
    <source>
        <strain evidence="2">20211129_DDA</strain>
        <tissue evidence="2">Liver</tissue>
    </source>
</reference>
<sequence length="103" mass="12017">MARVSGQRAPAFTPEEFDKLVDGVFPQYTLLYGSPDKQVSAHQKKGIWRAIAKEVWTLEVYHRRSTHCRKRWEDLRHWSKKAAEAQLRLASQHGRGSRRTMTP</sequence>
<evidence type="ECO:0000313" key="3">
    <source>
        <dbReference type="Proteomes" id="UP001066276"/>
    </source>
</evidence>
<dbReference type="AlphaFoldDB" id="A0AAV7NX22"/>
<name>A0AAV7NX22_PLEWA</name>
<evidence type="ECO:0000259" key="1">
    <source>
        <dbReference type="Pfam" id="PF13873"/>
    </source>
</evidence>